<evidence type="ECO:0000313" key="1">
    <source>
        <dbReference type="EMBL" id="KZV83757.1"/>
    </source>
</evidence>
<dbReference type="AlphaFoldDB" id="A0A165D4C5"/>
<gene>
    <name evidence="1" type="ORF">EXIGLDRAFT_305655</name>
</gene>
<keyword evidence="2" id="KW-1185">Reference proteome</keyword>
<evidence type="ECO:0000313" key="2">
    <source>
        <dbReference type="Proteomes" id="UP000077266"/>
    </source>
</evidence>
<organism evidence="1 2">
    <name type="scientific">Exidia glandulosa HHB12029</name>
    <dbReference type="NCBI Taxonomy" id="1314781"/>
    <lineage>
        <taxon>Eukaryota</taxon>
        <taxon>Fungi</taxon>
        <taxon>Dikarya</taxon>
        <taxon>Basidiomycota</taxon>
        <taxon>Agaricomycotina</taxon>
        <taxon>Agaricomycetes</taxon>
        <taxon>Auriculariales</taxon>
        <taxon>Exidiaceae</taxon>
        <taxon>Exidia</taxon>
    </lineage>
</organism>
<sequence length="229" mass="25989">MRSSGLLRRALRHGHYIRTTLVTIDAPNALLTGDHVQRVDLPYLTRAWLWILVLVLCRTAVQSAELLVVKCAFSEQTSSRLALFMNTLDHLRETRRIHRFRYFASPALHSESLTQYFSPSFLRLKTCRRMRQGQATFASKRSNRSRMLLDLFTSYVRPLVLSCWVGAAPDSTGSSIRDVNTGCSTIPESPSSSKSLTRCCLAAQQLHCRQIGSHLHFLSRKCSTDYRGV</sequence>
<dbReference type="EMBL" id="KV426256">
    <property type="protein sequence ID" value="KZV83757.1"/>
    <property type="molecule type" value="Genomic_DNA"/>
</dbReference>
<name>A0A165D4C5_EXIGL</name>
<proteinExistence type="predicted"/>
<dbReference type="InParanoid" id="A0A165D4C5"/>
<reference evidence="1 2" key="1">
    <citation type="journal article" date="2016" name="Mol. Biol. Evol.">
        <title>Comparative Genomics of Early-Diverging Mushroom-Forming Fungi Provides Insights into the Origins of Lignocellulose Decay Capabilities.</title>
        <authorList>
            <person name="Nagy L.G."/>
            <person name="Riley R."/>
            <person name="Tritt A."/>
            <person name="Adam C."/>
            <person name="Daum C."/>
            <person name="Floudas D."/>
            <person name="Sun H."/>
            <person name="Yadav J.S."/>
            <person name="Pangilinan J."/>
            <person name="Larsson K.H."/>
            <person name="Matsuura K."/>
            <person name="Barry K."/>
            <person name="Labutti K."/>
            <person name="Kuo R."/>
            <person name="Ohm R.A."/>
            <person name="Bhattacharya S.S."/>
            <person name="Shirouzu T."/>
            <person name="Yoshinaga Y."/>
            <person name="Martin F.M."/>
            <person name="Grigoriev I.V."/>
            <person name="Hibbett D.S."/>
        </authorList>
    </citation>
    <scope>NUCLEOTIDE SEQUENCE [LARGE SCALE GENOMIC DNA]</scope>
    <source>
        <strain evidence="1 2">HHB12029</strain>
    </source>
</reference>
<accession>A0A165D4C5</accession>
<protein>
    <submittedName>
        <fullName evidence="1">Uncharacterized protein</fullName>
    </submittedName>
</protein>
<dbReference type="Proteomes" id="UP000077266">
    <property type="component" value="Unassembled WGS sequence"/>
</dbReference>